<dbReference type="InterPro" id="IPR027417">
    <property type="entry name" value="P-loop_NTPase"/>
</dbReference>
<feature type="domain" description="ABC transporter" evidence="8">
    <location>
        <begin position="6"/>
        <end position="247"/>
    </location>
</feature>
<evidence type="ECO:0000313" key="10">
    <source>
        <dbReference type="Proteomes" id="UP000591071"/>
    </source>
</evidence>
<comment type="caution">
    <text evidence="9">The sequence shown here is derived from an EMBL/GenBank/DDBJ whole genome shotgun (WGS) entry which is preliminary data.</text>
</comment>
<evidence type="ECO:0000256" key="3">
    <source>
        <dbReference type="ARBA" id="ARBA00022448"/>
    </source>
</evidence>
<dbReference type="PROSITE" id="PS00675">
    <property type="entry name" value="SIGMA54_INTERACT_1"/>
    <property type="match status" value="1"/>
</dbReference>
<dbReference type="AlphaFoldDB" id="A0A848BVM1"/>
<evidence type="ECO:0000256" key="2">
    <source>
        <dbReference type="ARBA" id="ARBA00005417"/>
    </source>
</evidence>
<evidence type="ECO:0000256" key="4">
    <source>
        <dbReference type="ARBA" id="ARBA00022475"/>
    </source>
</evidence>
<name>A0A848BVM1_9FIRM</name>
<comment type="subcellular location">
    <subcellularLocation>
        <location evidence="1">Cell membrane</location>
        <topology evidence="1">Peripheral membrane protein</topology>
    </subcellularLocation>
</comment>
<evidence type="ECO:0000259" key="8">
    <source>
        <dbReference type="PROSITE" id="PS50893"/>
    </source>
</evidence>
<dbReference type="PANTHER" id="PTHR43297">
    <property type="entry name" value="OLIGOPEPTIDE TRANSPORT ATP-BINDING PROTEIN APPD"/>
    <property type="match status" value="1"/>
</dbReference>
<evidence type="ECO:0000256" key="5">
    <source>
        <dbReference type="ARBA" id="ARBA00022741"/>
    </source>
</evidence>
<dbReference type="GO" id="GO:0005524">
    <property type="term" value="F:ATP binding"/>
    <property type="evidence" value="ECO:0007669"/>
    <property type="project" value="UniProtKB-KW"/>
</dbReference>
<dbReference type="InterPro" id="IPR050388">
    <property type="entry name" value="ABC_Ni/Peptide_Import"/>
</dbReference>
<reference evidence="9 10" key="1">
    <citation type="submission" date="2020-04" db="EMBL/GenBank/DDBJ databases">
        <authorList>
            <person name="Hitch T.C.A."/>
            <person name="Wylensek D."/>
            <person name="Clavel T."/>
        </authorList>
    </citation>
    <scope>NUCLEOTIDE SEQUENCE [LARGE SCALE GENOMIC DNA]</scope>
    <source>
        <strain evidence="9 10">Oil-RF-744-FAT-WT-6-1</strain>
    </source>
</reference>
<keyword evidence="6 9" id="KW-0067">ATP-binding</keyword>
<keyword evidence="4" id="KW-1003">Cell membrane</keyword>
<keyword evidence="5" id="KW-0547">Nucleotide-binding</keyword>
<dbReference type="InterPro" id="IPR003439">
    <property type="entry name" value="ABC_transporter-like_ATP-bd"/>
</dbReference>
<keyword evidence="3" id="KW-0813">Transport</keyword>
<dbReference type="PANTHER" id="PTHR43297:SF2">
    <property type="entry name" value="DIPEPTIDE TRANSPORT ATP-BINDING PROTEIN DPPD"/>
    <property type="match status" value="1"/>
</dbReference>
<evidence type="ECO:0000313" key="9">
    <source>
        <dbReference type="EMBL" id="NME27127.1"/>
    </source>
</evidence>
<gene>
    <name evidence="9" type="ORF">HF872_00595</name>
</gene>
<dbReference type="PROSITE" id="PS50893">
    <property type="entry name" value="ABC_TRANSPORTER_2"/>
    <property type="match status" value="1"/>
</dbReference>
<sequence>MSEPLLAFQHITICAENQLLANDISFTLQEGEILVIAGESGSGKSTLLRTAAGLPAPDTTITRGIITWDGHRLHHRASWKALYPTGMSVVFQDALTSFCPVCTVYQQLWDAARAAGLCHQEFDRILADRASVLSLPPDSLASYPQELSGGMIQRAELLFPLIIPPRLVLADEPTSAVDSITQKKMADALLRLRRHHRTAIILVTHDLRLASYLADTLLVLKSGRIQEYGPAPAVLKHPRSAYTRELLYHSGL</sequence>
<comment type="similarity">
    <text evidence="2">Belongs to the ABC transporter superfamily.</text>
</comment>
<dbReference type="EMBL" id="JABAFG010000001">
    <property type="protein sequence ID" value="NME27127.1"/>
    <property type="molecule type" value="Genomic_DNA"/>
</dbReference>
<dbReference type="SUPFAM" id="SSF52540">
    <property type="entry name" value="P-loop containing nucleoside triphosphate hydrolases"/>
    <property type="match status" value="1"/>
</dbReference>
<dbReference type="SMART" id="SM00382">
    <property type="entry name" value="AAA"/>
    <property type="match status" value="1"/>
</dbReference>
<protein>
    <submittedName>
        <fullName evidence="9">ABC transporter ATP-binding protein</fullName>
    </submittedName>
</protein>
<dbReference type="InterPro" id="IPR025662">
    <property type="entry name" value="Sigma_54_int_dom_ATP-bd_1"/>
</dbReference>
<accession>A0A848BVM1</accession>
<evidence type="ECO:0000256" key="1">
    <source>
        <dbReference type="ARBA" id="ARBA00004202"/>
    </source>
</evidence>
<evidence type="ECO:0000256" key="6">
    <source>
        <dbReference type="ARBA" id="ARBA00022840"/>
    </source>
</evidence>
<dbReference type="Proteomes" id="UP000591071">
    <property type="component" value="Unassembled WGS sequence"/>
</dbReference>
<dbReference type="Gene3D" id="3.40.50.300">
    <property type="entry name" value="P-loop containing nucleotide triphosphate hydrolases"/>
    <property type="match status" value="1"/>
</dbReference>
<keyword evidence="7" id="KW-0472">Membrane</keyword>
<dbReference type="GO" id="GO:0016887">
    <property type="term" value="F:ATP hydrolysis activity"/>
    <property type="evidence" value="ECO:0007669"/>
    <property type="project" value="InterPro"/>
</dbReference>
<dbReference type="InterPro" id="IPR003593">
    <property type="entry name" value="AAA+_ATPase"/>
</dbReference>
<dbReference type="Pfam" id="PF00005">
    <property type="entry name" value="ABC_tran"/>
    <property type="match status" value="1"/>
</dbReference>
<dbReference type="RefSeq" id="WP_170087011.1">
    <property type="nucleotide sequence ID" value="NZ_JABAFG010000001.1"/>
</dbReference>
<organism evidence="9 10">
    <name type="scientific">Megasphaera hexanoica</name>
    <dbReference type="NCBI Taxonomy" id="1675036"/>
    <lineage>
        <taxon>Bacteria</taxon>
        <taxon>Bacillati</taxon>
        <taxon>Bacillota</taxon>
        <taxon>Negativicutes</taxon>
        <taxon>Veillonellales</taxon>
        <taxon>Veillonellaceae</taxon>
        <taxon>Megasphaera</taxon>
    </lineage>
</organism>
<evidence type="ECO:0000256" key="7">
    <source>
        <dbReference type="ARBA" id="ARBA00023136"/>
    </source>
</evidence>
<dbReference type="GO" id="GO:0005886">
    <property type="term" value="C:plasma membrane"/>
    <property type="evidence" value="ECO:0007669"/>
    <property type="project" value="UniProtKB-SubCell"/>
</dbReference>
<proteinExistence type="inferred from homology"/>